<dbReference type="OrthoDB" id="8809714at2"/>
<feature type="region of interest" description="Disordered" evidence="1">
    <location>
        <begin position="410"/>
        <end position="481"/>
    </location>
</feature>
<feature type="region of interest" description="Disordered" evidence="1">
    <location>
        <begin position="1"/>
        <end position="70"/>
    </location>
</feature>
<evidence type="ECO:0000313" key="2">
    <source>
        <dbReference type="EMBL" id="ADX44480.1"/>
    </source>
</evidence>
<evidence type="ECO:0000313" key="3">
    <source>
        <dbReference type="Proteomes" id="UP000002482"/>
    </source>
</evidence>
<name>F0Q652_PARA1</name>
<gene>
    <name evidence="2" type="ordered locus">Acav_0557</name>
</gene>
<dbReference type="EMBL" id="CP002521">
    <property type="protein sequence ID" value="ADX44480.1"/>
    <property type="molecule type" value="Genomic_DNA"/>
</dbReference>
<evidence type="ECO:0008006" key="4">
    <source>
        <dbReference type="Google" id="ProtNLM"/>
    </source>
</evidence>
<dbReference type="AlphaFoldDB" id="F0Q652"/>
<dbReference type="KEGG" id="aaa:Acav_0557"/>
<dbReference type="RefSeq" id="WP_013593045.1">
    <property type="nucleotide sequence ID" value="NC_015138.1"/>
</dbReference>
<proteinExistence type="predicted"/>
<evidence type="ECO:0000256" key="1">
    <source>
        <dbReference type="SAM" id="MobiDB-lite"/>
    </source>
</evidence>
<dbReference type="GeneID" id="34235201"/>
<dbReference type="Proteomes" id="UP000002482">
    <property type="component" value="Chromosome"/>
</dbReference>
<sequence>MATGNVSRSHRAQRGAASPQQAAPGAGAAARRGNAPPPQGCASAAIAPRAQAAGASSSSGTHPSPPRAALPARGRVALPALSDRAAGAVVDEAMTYLQKFEKLSIDPNVTKAAIARMLPGALKAIRRALEAIPHLNIQQLHSLQGEKAQQYLPQKQAVLASDLSGVLIDTFDAKDTGGKLKWRMRAAEMAHREMAPDFDQELVDYLKGLDGTLEQLEPCMHAALSSIRLLGARPDLKASESMAQCLKDAVVSLTEMRVKRIERHLDGIRLCIQRLRMEPALAGTPAGTALDALEARTAEQDELLDVLDVLLDARSPALPQKVVQLQGQLDALLGAARGFVEVASAQFAAEDDDPSSATVRLAPHVLHSVARIVAEMEDALGAYRLPRSVARHVHGTTYLGVAVGLEAAARNPSRGGPHATIPGATAGKPAPVASPPQTAQAQAPIPSRKQKAPQGSSGPSASLPSASLPSASSSAQEPGQAAVLQLARERLGAFRRPPEVRIANLDDVIAMGASLRKDTSVLEAYRSAASDPLERGKQMRLALDGWFGQAGRWAGVQEQLQSLQGGDSGASAKELLQKIDQQRIQPLRQLHAQIDALELDQVKTFPHPRLKHVEHLMASDPQGRHLRAGPPRRLRAEGDADGRHSTLFEVELNLGVLSNGMPAPPLYVHMHTRQPVTAEACRSIAFDDLDAIHVKNAEQRGRGRTWEVLHDALDSVHRGPLDAKALQQLQQRMARG</sequence>
<feature type="compositionally biased region" description="Low complexity" evidence="1">
    <location>
        <begin position="429"/>
        <end position="476"/>
    </location>
</feature>
<feature type="compositionally biased region" description="Low complexity" evidence="1">
    <location>
        <begin position="14"/>
        <end position="59"/>
    </location>
</feature>
<protein>
    <recommendedName>
        <fullName evidence="4">Type III effector protein</fullName>
    </recommendedName>
</protein>
<reference evidence="2" key="1">
    <citation type="submission" date="2011-02" db="EMBL/GenBank/DDBJ databases">
        <title>Complete sequence of Acidovorax avenae subsp. avenae ATCC 19860.</title>
        <authorList>
            <consortium name="US DOE Joint Genome Institute"/>
            <person name="Lucas S."/>
            <person name="Copeland A."/>
            <person name="Lapidus A."/>
            <person name="Cheng J.-F."/>
            <person name="Goodwin L."/>
            <person name="Pitluck S."/>
            <person name="Chertkov O."/>
            <person name="Held B."/>
            <person name="Detter J.C."/>
            <person name="Han C."/>
            <person name="Tapia R."/>
            <person name="Land M."/>
            <person name="Hauser L."/>
            <person name="Kyrpides N."/>
            <person name="Ivanova N."/>
            <person name="Ovchinnikova G."/>
            <person name="Pagani I."/>
            <person name="Gordon S."/>
            <person name="Woyke T."/>
        </authorList>
    </citation>
    <scope>NUCLEOTIDE SEQUENCE</scope>
    <source>
        <strain evidence="2">ATCC 19860</strain>
    </source>
</reference>
<accession>F0Q652</accession>
<dbReference type="HOGENOM" id="CLU_426210_0_0_4"/>
<organism evidence="2 3">
    <name type="scientific">Paracidovorax avenae (strain ATCC 19860 / DSM 7227 / CCUG 15838 / JCM 20985 / LMG 2117 / NCPPB 1011)</name>
    <name type="common">Acidovorax avenae</name>
    <dbReference type="NCBI Taxonomy" id="643561"/>
    <lineage>
        <taxon>Bacteria</taxon>
        <taxon>Pseudomonadati</taxon>
        <taxon>Pseudomonadota</taxon>
        <taxon>Betaproteobacteria</taxon>
        <taxon>Burkholderiales</taxon>
        <taxon>Comamonadaceae</taxon>
        <taxon>Paracidovorax</taxon>
    </lineage>
</organism>
<keyword evidence="3" id="KW-1185">Reference proteome</keyword>